<dbReference type="AlphaFoldDB" id="A0AAE1H6L8"/>
<comment type="caution">
    <text evidence="1">The sequence shown here is derived from an EMBL/GenBank/DDBJ whole genome shotgun (WGS) entry which is preliminary data.</text>
</comment>
<evidence type="ECO:0000313" key="1">
    <source>
        <dbReference type="EMBL" id="KAK3914730.1"/>
    </source>
</evidence>
<name>A0AAE1H6L8_9NEOP</name>
<dbReference type="Proteomes" id="UP001219518">
    <property type="component" value="Unassembled WGS sequence"/>
</dbReference>
<dbReference type="EMBL" id="JAHWGI010001356">
    <property type="protein sequence ID" value="KAK3928903.1"/>
    <property type="molecule type" value="Genomic_DNA"/>
</dbReference>
<keyword evidence="3" id="KW-1185">Reference proteome</keyword>
<reference evidence="1" key="2">
    <citation type="journal article" date="2023" name="BMC Genomics">
        <title>Pest status, molecular evolution, and epigenetic factors derived from the genome assembly of Frankliniella fusca, a thysanopteran phytovirus vector.</title>
        <authorList>
            <person name="Catto M.A."/>
            <person name="Labadie P.E."/>
            <person name="Jacobson A.L."/>
            <person name="Kennedy G.G."/>
            <person name="Srinivasan R."/>
            <person name="Hunt B.G."/>
        </authorList>
    </citation>
    <scope>NUCLEOTIDE SEQUENCE</scope>
    <source>
        <strain evidence="1">PL_HMW_Pooled</strain>
    </source>
</reference>
<accession>A0AAE1H6L8</accession>
<reference evidence="1" key="1">
    <citation type="submission" date="2021-07" db="EMBL/GenBank/DDBJ databases">
        <authorList>
            <person name="Catto M.A."/>
            <person name="Jacobson A."/>
            <person name="Kennedy G."/>
            <person name="Labadie P."/>
            <person name="Hunt B.G."/>
            <person name="Srinivasan R."/>
        </authorList>
    </citation>
    <scope>NUCLEOTIDE SEQUENCE</scope>
    <source>
        <strain evidence="1">PL_HMW_Pooled</strain>
        <tissue evidence="1">Head</tissue>
    </source>
</reference>
<organism evidence="1 3">
    <name type="scientific">Frankliniella fusca</name>
    <dbReference type="NCBI Taxonomy" id="407009"/>
    <lineage>
        <taxon>Eukaryota</taxon>
        <taxon>Metazoa</taxon>
        <taxon>Ecdysozoa</taxon>
        <taxon>Arthropoda</taxon>
        <taxon>Hexapoda</taxon>
        <taxon>Insecta</taxon>
        <taxon>Pterygota</taxon>
        <taxon>Neoptera</taxon>
        <taxon>Paraneoptera</taxon>
        <taxon>Thysanoptera</taxon>
        <taxon>Terebrantia</taxon>
        <taxon>Thripoidea</taxon>
        <taxon>Thripidae</taxon>
        <taxon>Frankliniella</taxon>
    </lineage>
</organism>
<evidence type="ECO:0000313" key="2">
    <source>
        <dbReference type="EMBL" id="KAK3928903.1"/>
    </source>
</evidence>
<proteinExistence type="predicted"/>
<protein>
    <submittedName>
        <fullName evidence="1">Endosomal/prevacuolar sodium/hydrogen exchanger</fullName>
    </submittedName>
</protein>
<sequence length="193" mass="21869">MLMLSLQHENSAPNSANNEYNFKSLKVKLGAQCTTMAEFFKHFGLAAQKKRRKAVFLSNVNEESHFGLQMMHPQHLRKMISCQHVLNPRHFKTLFYQHIVAEFVKKPAYQRCPTTESKERRLEMAMGEANEDGFLCDGYDKHGVVNANSEETTGTSEEGRFIADVSLAAKVEITSPVSLKPPECADHEELPKL</sequence>
<evidence type="ECO:0000313" key="3">
    <source>
        <dbReference type="Proteomes" id="UP001219518"/>
    </source>
</evidence>
<gene>
    <name evidence="2" type="ORF">KUF71_017127</name>
    <name evidence="1" type="ORF">KUF71_024225</name>
</gene>
<dbReference type="EMBL" id="JAHWGI010000391">
    <property type="protein sequence ID" value="KAK3914730.1"/>
    <property type="molecule type" value="Genomic_DNA"/>
</dbReference>